<gene>
    <name evidence="6" type="ORF">BU26DRAFT_453402</name>
</gene>
<dbReference type="Proteomes" id="UP000800094">
    <property type="component" value="Unassembled WGS sequence"/>
</dbReference>
<proteinExistence type="inferred from homology"/>
<protein>
    <submittedName>
        <fullName evidence="6">Amidase</fullName>
    </submittedName>
</protein>
<dbReference type="InterPro" id="IPR023631">
    <property type="entry name" value="Amidase_dom"/>
</dbReference>
<dbReference type="RefSeq" id="XP_033685580.1">
    <property type="nucleotide sequence ID" value="XM_033824831.1"/>
</dbReference>
<dbReference type="SUPFAM" id="SSF75304">
    <property type="entry name" value="Amidase signature (AS) enzymes"/>
    <property type="match status" value="1"/>
</dbReference>
<feature type="active site" description="Acyl-ester intermediate" evidence="3">
    <location>
        <position position="241"/>
    </location>
</feature>
<dbReference type="GO" id="GO:0016787">
    <property type="term" value="F:hydrolase activity"/>
    <property type="evidence" value="ECO:0007669"/>
    <property type="project" value="UniProtKB-KW"/>
</dbReference>
<evidence type="ECO:0000313" key="6">
    <source>
        <dbReference type="EMBL" id="KAF2250576.1"/>
    </source>
</evidence>
<evidence type="ECO:0000259" key="5">
    <source>
        <dbReference type="Pfam" id="PF01425"/>
    </source>
</evidence>
<evidence type="ECO:0000256" key="1">
    <source>
        <dbReference type="ARBA" id="ARBA00009199"/>
    </source>
</evidence>
<dbReference type="PIRSF" id="PIRSF001221">
    <property type="entry name" value="Amidase_fungi"/>
    <property type="match status" value="1"/>
</dbReference>
<feature type="binding site" evidence="4">
    <location>
        <position position="191"/>
    </location>
    <ligand>
        <name>substrate</name>
    </ligand>
</feature>
<dbReference type="PANTHER" id="PTHR46072:SF5">
    <property type="entry name" value="GENERAL AMIDASE-C"/>
    <property type="match status" value="1"/>
</dbReference>
<dbReference type="PANTHER" id="PTHR46072">
    <property type="entry name" value="AMIDASE-RELATED-RELATED"/>
    <property type="match status" value="1"/>
</dbReference>
<feature type="binding site" evidence="4">
    <location>
        <begin position="238"/>
        <end position="241"/>
    </location>
    <ligand>
        <name>substrate</name>
    </ligand>
</feature>
<dbReference type="EMBL" id="ML987193">
    <property type="protein sequence ID" value="KAF2250576.1"/>
    <property type="molecule type" value="Genomic_DNA"/>
</dbReference>
<dbReference type="GeneID" id="54578161"/>
<sequence>MAAPAIADWQTLAASKRAANANKIPAEWRLPSSLTAQFTETSTLNVLDVPRTCGLLTEKELELTENYHATELAHLMSSGKATSVDVVTAFCKRAAIAQQCVNCLTETMFDEAIARARECDEYLAREGKSMGPLHGVPISLKDSFNVKGTQSTIGYVSWISHPPASSNSNLVDLLFAAGAVFYCKTNLPQTMMTADSHNNVFGRTLNPNNLSLTSGGSTGGEGSLIAMRGSILGLATDVAGSNRIPALCNGVKSFKPSAGRVPFGGGAPPGRLGSPSSIVPVIGPMGWSVRDLELVMQTICDSDAWRFDENVLNIPWRRIQPTTRPLRFGLIRGHPKRPLHPPIARALHSAATKLKEKGHQVVLLDDKIPDLWESAILAWKFFLLDPKKTPVQHITASGEPWVPSIATCRFEELNGWEPSLDELWDMNLERAKIVKRYHDLIVENELDAVLMTGYNACAPPHDTYGVTIYTVLQNLLNYPSGILPYLKANKELDEPFFKAEAVYEPPYNPETFEGMPAHVQVMGKPMKDEELMDILKLMEGILEE</sequence>
<feature type="domain" description="Amidase" evidence="5">
    <location>
        <begin position="85"/>
        <end position="531"/>
    </location>
</feature>
<keyword evidence="2" id="KW-0378">Hydrolase</keyword>
<feature type="active site" description="Charge relay system" evidence="3">
    <location>
        <position position="217"/>
    </location>
</feature>
<feature type="binding site" evidence="4">
    <location>
        <position position="217"/>
    </location>
    <ligand>
        <name>substrate</name>
    </ligand>
</feature>
<dbReference type="AlphaFoldDB" id="A0A6A6IJM0"/>
<comment type="similarity">
    <text evidence="1">Belongs to the amidase family.</text>
</comment>
<dbReference type="Gene3D" id="3.90.1300.10">
    <property type="entry name" value="Amidase signature (AS) domain"/>
    <property type="match status" value="1"/>
</dbReference>
<dbReference type="OrthoDB" id="6428749at2759"/>
<evidence type="ECO:0000256" key="2">
    <source>
        <dbReference type="ARBA" id="ARBA00022801"/>
    </source>
</evidence>
<dbReference type="InterPro" id="IPR036928">
    <property type="entry name" value="AS_sf"/>
</dbReference>
<accession>A0A6A6IJM0</accession>
<feature type="active site" description="Charge relay system" evidence="3">
    <location>
        <position position="141"/>
    </location>
</feature>
<organism evidence="6 7">
    <name type="scientific">Trematosphaeria pertusa</name>
    <dbReference type="NCBI Taxonomy" id="390896"/>
    <lineage>
        <taxon>Eukaryota</taxon>
        <taxon>Fungi</taxon>
        <taxon>Dikarya</taxon>
        <taxon>Ascomycota</taxon>
        <taxon>Pezizomycotina</taxon>
        <taxon>Dothideomycetes</taxon>
        <taxon>Pleosporomycetidae</taxon>
        <taxon>Pleosporales</taxon>
        <taxon>Massarineae</taxon>
        <taxon>Trematosphaeriaceae</taxon>
        <taxon>Trematosphaeria</taxon>
    </lineage>
</organism>
<dbReference type="Pfam" id="PF01425">
    <property type="entry name" value="Amidase"/>
    <property type="match status" value="1"/>
</dbReference>
<evidence type="ECO:0000313" key="7">
    <source>
        <dbReference type="Proteomes" id="UP000800094"/>
    </source>
</evidence>
<evidence type="ECO:0000256" key="4">
    <source>
        <dbReference type="PIRSR" id="PIRSR001221-2"/>
    </source>
</evidence>
<name>A0A6A6IJM0_9PLEO</name>
<keyword evidence="7" id="KW-1185">Reference proteome</keyword>
<reference evidence="6" key="1">
    <citation type="journal article" date="2020" name="Stud. Mycol.">
        <title>101 Dothideomycetes genomes: a test case for predicting lifestyles and emergence of pathogens.</title>
        <authorList>
            <person name="Haridas S."/>
            <person name="Albert R."/>
            <person name="Binder M."/>
            <person name="Bloem J."/>
            <person name="Labutti K."/>
            <person name="Salamov A."/>
            <person name="Andreopoulos B."/>
            <person name="Baker S."/>
            <person name="Barry K."/>
            <person name="Bills G."/>
            <person name="Bluhm B."/>
            <person name="Cannon C."/>
            <person name="Castanera R."/>
            <person name="Culley D."/>
            <person name="Daum C."/>
            <person name="Ezra D."/>
            <person name="Gonzalez J."/>
            <person name="Henrissat B."/>
            <person name="Kuo A."/>
            <person name="Liang C."/>
            <person name="Lipzen A."/>
            <person name="Lutzoni F."/>
            <person name="Magnuson J."/>
            <person name="Mondo S."/>
            <person name="Nolan M."/>
            <person name="Ohm R."/>
            <person name="Pangilinan J."/>
            <person name="Park H.-J."/>
            <person name="Ramirez L."/>
            <person name="Alfaro M."/>
            <person name="Sun H."/>
            <person name="Tritt A."/>
            <person name="Yoshinaga Y."/>
            <person name="Zwiers L.-H."/>
            <person name="Turgeon B."/>
            <person name="Goodwin S."/>
            <person name="Spatafora J."/>
            <person name="Crous P."/>
            <person name="Grigoriev I."/>
        </authorList>
    </citation>
    <scope>NUCLEOTIDE SEQUENCE</scope>
    <source>
        <strain evidence="6">CBS 122368</strain>
    </source>
</reference>
<evidence type="ECO:0000256" key="3">
    <source>
        <dbReference type="PIRSR" id="PIRSR001221-1"/>
    </source>
</evidence>